<organism evidence="3 4">
    <name type="scientific">Parapedobacter deserti</name>
    <dbReference type="NCBI Taxonomy" id="1912957"/>
    <lineage>
        <taxon>Bacteria</taxon>
        <taxon>Pseudomonadati</taxon>
        <taxon>Bacteroidota</taxon>
        <taxon>Sphingobacteriia</taxon>
        <taxon>Sphingobacteriales</taxon>
        <taxon>Sphingobacteriaceae</taxon>
        <taxon>Parapedobacter</taxon>
    </lineage>
</organism>
<comment type="catalytic activity">
    <reaction evidence="2">
        <text>glycyl-tRNA(Ala) + H2O = tRNA(Ala) + glycine + H(+)</text>
        <dbReference type="Rhea" id="RHEA:53744"/>
        <dbReference type="Rhea" id="RHEA-COMP:9657"/>
        <dbReference type="Rhea" id="RHEA-COMP:13640"/>
        <dbReference type="ChEBI" id="CHEBI:15377"/>
        <dbReference type="ChEBI" id="CHEBI:15378"/>
        <dbReference type="ChEBI" id="CHEBI:57305"/>
        <dbReference type="ChEBI" id="CHEBI:78442"/>
        <dbReference type="ChEBI" id="CHEBI:78522"/>
    </reaction>
</comment>
<dbReference type="NCBIfam" id="TIGR00256">
    <property type="entry name" value="D-aminoacyl-tRNA deacylase"/>
    <property type="match status" value="1"/>
</dbReference>
<comment type="similarity">
    <text evidence="1 2">Belongs to the DTD family.</text>
</comment>
<dbReference type="InterPro" id="IPR023509">
    <property type="entry name" value="DTD-like_sf"/>
</dbReference>
<proteinExistence type="inferred from homology"/>
<comment type="subcellular location">
    <subcellularLocation>
        <location evidence="2">Cytoplasm</location>
    </subcellularLocation>
</comment>
<dbReference type="GO" id="GO:0051499">
    <property type="term" value="F:D-aminoacyl-tRNA deacylase activity"/>
    <property type="evidence" value="ECO:0007669"/>
    <property type="project" value="UniProtKB-EC"/>
</dbReference>
<dbReference type="EC" id="3.1.1.-" evidence="2"/>
<comment type="function">
    <text evidence="2">An aminoacyl-tRNA editing enzyme that deacylates mischarged D-aminoacyl-tRNAs. Also deacylates mischarged glycyl-tRNA(Ala), protecting cells against glycine mischarging by AlaRS. Acts via tRNA-based rather than protein-based catalysis; rejects L-amino acids rather than detecting D-amino acids in the active site. By recycling D-aminoacyl-tRNA to D-amino acids and free tRNA molecules, this enzyme counteracts the toxicity associated with the formation of D-aminoacyl-tRNA entities in vivo and helps enforce protein L-homochirality.</text>
</comment>
<keyword evidence="2" id="KW-0694">RNA-binding</keyword>
<evidence type="ECO:0000256" key="2">
    <source>
        <dbReference type="HAMAP-Rule" id="MF_00518"/>
    </source>
</evidence>
<protein>
    <recommendedName>
        <fullName evidence="2">D-aminoacyl-tRNA deacylase</fullName>
        <shortName evidence="2">DTD</shortName>
        <ecNumber evidence="2">3.1.1.96</ecNumber>
    </recommendedName>
    <alternativeName>
        <fullName evidence="2">Gly-tRNA(Ala) deacylase</fullName>
        <ecNumber evidence="2">3.1.1.-</ecNumber>
    </alternativeName>
</protein>
<keyword evidence="2" id="KW-0820">tRNA-binding</keyword>
<evidence type="ECO:0000313" key="3">
    <source>
        <dbReference type="EMBL" id="MFC3198431.1"/>
    </source>
</evidence>
<dbReference type="PANTHER" id="PTHR10472">
    <property type="entry name" value="D-TYROSYL-TRNA TYR DEACYLASE"/>
    <property type="match status" value="1"/>
</dbReference>
<sequence>MRAVIQRVSEASCLVDQQVVGAVGPGFLVLLGIEEADGIDDLRWLAQKIASLRVFSDENGLMNKSIHDVGGNILLISQFTLFAQTKKGNRPSFIRAAKPDKAIPLYHDMTAELSAQLGRNVATGVFGADMKISLVNDGPVTIIMDTKDKDNH</sequence>
<keyword evidence="4" id="KW-1185">Reference proteome</keyword>
<gene>
    <name evidence="2 3" type="primary">dtd</name>
    <name evidence="3" type="ORF">ACFOET_12475</name>
</gene>
<comment type="subunit">
    <text evidence="2">Homodimer.</text>
</comment>
<dbReference type="InterPro" id="IPR003732">
    <property type="entry name" value="Daa-tRNA_deacyls_DTD"/>
</dbReference>
<keyword evidence="2" id="KW-0963">Cytoplasm</keyword>
<accession>A0ABV7JNP2</accession>
<feature type="short sequence motif" description="Gly-cisPro motif, important for rejection of L-amino acids" evidence="2">
    <location>
        <begin position="138"/>
        <end position="139"/>
    </location>
</feature>
<dbReference type="SUPFAM" id="SSF69500">
    <property type="entry name" value="DTD-like"/>
    <property type="match status" value="1"/>
</dbReference>
<dbReference type="EMBL" id="JBHRTA010000037">
    <property type="protein sequence ID" value="MFC3198431.1"/>
    <property type="molecule type" value="Genomic_DNA"/>
</dbReference>
<comment type="catalytic activity">
    <reaction evidence="2">
        <text>a D-aminoacyl-tRNA + H2O = a tRNA + a D-alpha-amino acid + H(+)</text>
        <dbReference type="Rhea" id="RHEA:13953"/>
        <dbReference type="Rhea" id="RHEA-COMP:10123"/>
        <dbReference type="Rhea" id="RHEA-COMP:10124"/>
        <dbReference type="ChEBI" id="CHEBI:15377"/>
        <dbReference type="ChEBI" id="CHEBI:15378"/>
        <dbReference type="ChEBI" id="CHEBI:59871"/>
        <dbReference type="ChEBI" id="CHEBI:78442"/>
        <dbReference type="ChEBI" id="CHEBI:79333"/>
        <dbReference type="EC" id="3.1.1.96"/>
    </reaction>
</comment>
<name>A0ABV7JNP2_9SPHI</name>
<dbReference type="HAMAP" id="MF_00518">
    <property type="entry name" value="Deacylase_Dtd"/>
    <property type="match status" value="1"/>
</dbReference>
<comment type="caution">
    <text evidence="3">The sequence shown here is derived from an EMBL/GenBank/DDBJ whole genome shotgun (WGS) entry which is preliminary data.</text>
</comment>
<dbReference type="PANTHER" id="PTHR10472:SF5">
    <property type="entry name" value="D-AMINOACYL-TRNA DEACYLASE 1"/>
    <property type="match status" value="1"/>
</dbReference>
<dbReference type="RefSeq" id="WP_379023080.1">
    <property type="nucleotide sequence ID" value="NZ_JBHRTA010000037.1"/>
</dbReference>
<dbReference type="Proteomes" id="UP001595526">
    <property type="component" value="Unassembled WGS sequence"/>
</dbReference>
<keyword evidence="2 3" id="KW-0378">Hydrolase</keyword>
<dbReference type="Gene3D" id="3.50.80.10">
    <property type="entry name" value="D-tyrosyl-tRNA(Tyr) deacylase"/>
    <property type="match status" value="1"/>
</dbReference>
<evidence type="ECO:0000256" key="1">
    <source>
        <dbReference type="ARBA" id="ARBA00009673"/>
    </source>
</evidence>
<comment type="domain">
    <text evidence="2">A Gly-cisPro motif from one monomer fits into the active site of the other monomer to allow specific chiral rejection of L-amino acids.</text>
</comment>
<evidence type="ECO:0000313" key="4">
    <source>
        <dbReference type="Proteomes" id="UP001595526"/>
    </source>
</evidence>
<dbReference type="Pfam" id="PF02580">
    <property type="entry name" value="Tyr_Deacylase"/>
    <property type="match status" value="1"/>
</dbReference>
<dbReference type="CDD" id="cd00563">
    <property type="entry name" value="Dtyr_deacylase"/>
    <property type="match status" value="1"/>
</dbReference>
<reference evidence="4" key="1">
    <citation type="journal article" date="2019" name="Int. J. Syst. Evol. Microbiol.">
        <title>The Global Catalogue of Microorganisms (GCM) 10K type strain sequencing project: providing services to taxonomists for standard genome sequencing and annotation.</title>
        <authorList>
            <consortium name="The Broad Institute Genomics Platform"/>
            <consortium name="The Broad Institute Genome Sequencing Center for Infectious Disease"/>
            <person name="Wu L."/>
            <person name="Ma J."/>
        </authorList>
    </citation>
    <scope>NUCLEOTIDE SEQUENCE [LARGE SCALE GENOMIC DNA]</scope>
    <source>
        <strain evidence="4">KCTC 52416</strain>
    </source>
</reference>
<dbReference type="EC" id="3.1.1.96" evidence="2"/>